<comment type="caution">
    <text evidence="13">The sequence shown here is derived from an EMBL/GenBank/DDBJ whole genome shotgun (WGS) entry which is preliminary data.</text>
</comment>
<dbReference type="InterPro" id="IPR046373">
    <property type="entry name" value="Acyl-CoA_Oxase/DH_mid-dom_sf"/>
</dbReference>
<keyword evidence="7 9" id="KW-0663">Pyridoxal phosphate</keyword>
<evidence type="ECO:0000256" key="9">
    <source>
        <dbReference type="PIRSR" id="PIRSR600183-50"/>
    </source>
</evidence>
<feature type="domain" description="Orn/DAP/Arg decarboxylase 2 N-terminal" evidence="12">
    <location>
        <begin position="25"/>
        <end position="274"/>
    </location>
</feature>
<dbReference type="InterPro" id="IPR022644">
    <property type="entry name" value="De-COase2_N"/>
</dbReference>
<feature type="domain" description="Acyl-CoA oxidase/dehydrogenase middle" evidence="11">
    <location>
        <begin position="562"/>
        <end position="653"/>
    </location>
</feature>
<dbReference type="PANTHER" id="PTHR43727:SF2">
    <property type="entry name" value="GROUP IV DECARBOXYLASE"/>
    <property type="match status" value="1"/>
</dbReference>
<dbReference type="CDD" id="cd06839">
    <property type="entry name" value="PLPDE_III_Btrk_like"/>
    <property type="match status" value="1"/>
</dbReference>
<dbReference type="PROSITE" id="PS00879">
    <property type="entry name" value="ODR_DC_2_2"/>
    <property type="match status" value="1"/>
</dbReference>
<dbReference type="FunFam" id="3.20.20.10:FF:000003">
    <property type="entry name" value="Diaminopimelate decarboxylase"/>
    <property type="match status" value="1"/>
</dbReference>
<gene>
    <name evidence="13" type="ORF">RMR22_25230</name>
</gene>
<evidence type="ECO:0000259" key="12">
    <source>
        <dbReference type="Pfam" id="PF02784"/>
    </source>
</evidence>
<keyword evidence="6" id="KW-0274">FAD</keyword>
<name>A0AAW9FQV7_9HYPH</name>
<feature type="domain" description="Acyl-CoA dehydrogenase/oxidase C-terminal" evidence="10">
    <location>
        <begin position="671"/>
        <end position="801"/>
    </location>
</feature>
<dbReference type="InterPro" id="IPR000183">
    <property type="entry name" value="Orn/DAP/Arg_de-COase"/>
</dbReference>
<dbReference type="Gene3D" id="2.40.110.10">
    <property type="entry name" value="Butyryl-CoA Dehydrogenase, subunit A, domain 2"/>
    <property type="match status" value="1"/>
</dbReference>
<dbReference type="GO" id="GO:0006596">
    <property type="term" value="P:polyamine biosynthetic process"/>
    <property type="evidence" value="ECO:0007669"/>
    <property type="project" value="InterPro"/>
</dbReference>
<keyword evidence="5" id="KW-0210">Decarboxylase</keyword>
<reference evidence="13" key="1">
    <citation type="journal article" date="2023" name="Phytobiomes J">
        <title>Deciphering the key players within the bacterial microbiota associated with aerial crown gall tumors on rhododendron: Insights into the gallobiome.</title>
        <authorList>
            <person name="Kuzmanovic N."/>
            <person name="Nesme J."/>
            <person name="Wolf J."/>
            <person name="Neumann-Schaal M."/>
            <person name="Petersen J."/>
            <person name="Fernandez-Gnecco G."/>
            <person name="Sproeer C."/>
            <person name="Bunk B."/>
            <person name="Overmann J."/>
            <person name="Sorensen S.J."/>
            <person name="Idczak E."/>
            <person name="Smalla K."/>
        </authorList>
    </citation>
    <scope>NUCLEOTIDE SEQUENCE</scope>
    <source>
        <strain evidence="13">Rho-11.1</strain>
    </source>
</reference>
<accession>A0AAW9FQV7</accession>
<feature type="active site" description="Proton donor" evidence="9">
    <location>
        <position position="345"/>
    </location>
</feature>
<proteinExistence type="inferred from homology"/>
<dbReference type="SUPFAM" id="SSF56645">
    <property type="entry name" value="Acyl-CoA dehydrogenase NM domain-like"/>
    <property type="match status" value="1"/>
</dbReference>
<evidence type="ECO:0000259" key="10">
    <source>
        <dbReference type="Pfam" id="PF00441"/>
    </source>
</evidence>
<dbReference type="Pfam" id="PF02784">
    <property type="entry name" value="Orn_Arg_deC_N"/>
    <property type="match status" value="1"/>
</dbReference>
<sequence>MLEQDSRLWTIADRVGTPFYVFDAAAIRRQCAELKARFPNVEFFYSLKANPNLSVVRQMVLSGMGCEACSLLELETSIAAGVRADRTLFVGPAKSVTELSRCVALGIKAVVVESIVELERLDSLAGTMGKTQSVALRINPDFRFAGAKLNMSGRATQFGIDQSTVDAMLPRIENCRNVRIVGLHVYMGTRILDHATIVSNTRHTLELAGEIQKKLGHPLRFVDVGGGFGVPYHEGEAELDLAALQRDLSPVISDYEAVNPQGKVCIELGRYLIAAAGRFVTAVRQTKTTKGENFATCDGGSNVHSAAAGQGSLLRKNFPISLIKRGAAPQPGHSVAPWTITGPLCTPMDVIGKDVQMDEPTIGDLICIPQSGAYGATASPVNFLGFGQPAEVMVDGDAITLVRERASIDAILEDQRPRTLPVVGGASSRSLGRTPASVFDHPCLNQLDGLKDLLVASGGKLEQDADCWRDLWADPILRAFTLIGVPDDYNGYPISDSGLAIEACSYGLHIAMIERLARFDASCILALQGPSLSGGAVMKMGTKAQIERFFAAYRTGPQGTFFAVTEPEAGSDPSVGSSVLSGPAGARRLNGRKMLVGNVKRAAIGLLFARSEETGRPVLVLIEPDKYASYIKIERLPTLGLRGADLCRITINDLPVDDAMILGDGLASLRDGFLAINDVFERNRPIVAALALGTGRGILDHVGATAPAAARSLRDLELRHAALLRRLAAVLDAYESGHPKTQDISLIKLQAVAFVDEVVRRALSLSSSADLMMDPGFRKRTRDAKAFEYMEGATNIHAMNAFRSYVAGMPR</sequence>
<dbReference type="InterPro" id="IPR002433">
    <property type="entry name" value="Orn_de-COase"/>
</dbReference>
<dbReference type="InterPro" id="IPR009075">
    <property type="entry name" value="AcylCo_DH/oxidase_C"/>
</dbReference>
<dbReference type="GO" id="GO:0016627">
    <property type="term" value="F:oxidoreductase activity, acting on the CH-CH group of donors"/>
    <property type="evidence" value="ECO:0007669"/>
    <property type="project" value="InterPro"/>
</dbReference>
<dbReference type="SUPFAM" id="SSF50621">
    <property type="entry name" value="Alanine racemase C-terminal domain-like"/>
    <property type="match status" value="1"/>
</dbReference>
<evidence type="ECO:0000256" key="2">
    <source>
        <dbReference type="ARBA" id="ARBA00001974"/>
    </source>
</evidence>
<feature type="modified residue" description="N6-(pyridoxal phosphate)lysine" evidence="9">
    <location>
        <position position="48"/>
    </location>
</feature>
<dbReference type="Gene3D" id="1.20.140.10">
    <property type="entry name" value="Butyryl-CoA Dehydrogenase, subunit A, domain 3"/>
    <property type="match status" value="1"/>
</dbReference>
<dbReference type="AlphaFoldDB" id="A0AAW9FQV7"/>
<evidence type="ECO:0000256" key="8">
    <source>
        <dbReference type="ARBA" id="ARBA00023239"/>
    </source>
</evidence>
<evidence type="ECO:0000313" key="13">
    <source>
        <dbReference type="EMBL" id="MDX8305546.1"/>
    </source>
</evidence>
<dbReference type="GO" id="GO:0008836">
    <property type="term" value="F:diaminopimelate decarboxylase activity"/>
    <property type="evidence" value="ECO:0007669"/>
    <property type="project" value="TreeGrafter"/>
</dbReference>
<dbReference type="PRINTS" id="PR01179">
    <property type="entry name" value="ODADCRBXLASE"/>
</dbReference>
<dbReference type="SUPFAM" id="SSF47203">
    <property type="entry name" value="Acyl-CoA dehydrogenase C-terminal domain-like"/>
    <property type="match status" value="1"/>
</dbReference>
<evidence type="ECO:0000256" key="7">
    <source>
        <dbReference type="ARBA" id="ARBA00022898"/>
    </source>
</evidence>
<dbReference type="GO" id="GO:0050660">
    <property type="term" value="F:flavin adenine dinucleotide binding"/>
    <property type="evidence" value="ECO:0007669"/>
    <property type="project" value="InterPro"/>
</dbReference>
<dbReference type="InterPro" id="IPR036250">
    <property type="entry name" value="AcylCo_DH-like_C"/>
</dbReference>
<dbReference type="InterPro" id="IPR006091">
    <property type="entry name" value="Acyl-CoA_Oxase/DH_mid-dom"/>
</dbReference>
<evidence type="ECO:0000256" key="4">
    <source>
        <dbReference type="ARBA" id="ARBA00022630"/>
    </source>
</evidence>
<evidence type="ECO:0000256" key="1">
    <source>
        <dbReference type="ARBA" id="ARBA00001933"/>
    </source>
</evidence>
<evidence type="ECO:0000256" key="5">
    <source>
        <dbReference type="ARBA" id="ARBA00022793"/>
    </source>
</evidence>
<dbReference type="EMBL" id="JAVRAF010000021">
    <property type="protein sequence ID" value="MDX8305546.1"/>
    <property type="molecule type" value="Genomic_DNA"/>
</dbReference>
<keyword evidence="8" id="KW-0456">Lyase</keyword>
<dbReference type="RefSeq" id="WP_320203667.1">
    <property type="nucleotide sequence ID" value="NZ_CP192785.1"/>
</dbReference>
<dbReference type="InterPro" id="IPR029066">
    <property type="entry name" value="PLP-binding_barrel"/>
</dbReference>
<evidence type="ECO:0000256" key="3">
    <source>
        <dbReference type="ARBA" id="ARBA00009347"/>
    </source>
</evidence>
<dbReference type="Gene3D" id="3.20.20.10">
    <property type="entry name" value="Alanine racemase"/>
    <property type="match status" value="1"/>
</dbReference>
<comment type="cofactor">
    <cofactor evidence="1 9">
        <name>pyridoxal 5'-phosphate</name>
        <dbReference type="ChEBI" id="CHEBI:597326"/>
    </cofactor>
</comment>
<dbReference type="Pfam" id="PF02770">
    <property type="entry name" value="Acyl-CoA_dh_M"/>
    <property type="match status" value="1"/>
</dbReference>
<evidence type="ECO:0000256" key="6">
    <source>
        <dbReference type="ARBA" id="ARBA00022827"/>
    </source>
</evidence>
<protein>
    <submittedName>
        <fullName evidence="13">Acyl-CoA dehydrogenase family protein</fullName>
    </submittedName>
</protein>
<comment type="cofactor">
    <cofactor evidence="2">
        <name>FAD</name>
        <dbReference type="ChEBI" id="CHEBI:57692"/>
    </cofactor>
</comment>
<dbReference type="GO" id="GO:0009089">
    <property type="term" value="P:lysine biosynthetic process via diaminopimelate"/>
    <property type="evidence" value="ECO:0007669"/>
    <property type="project" value="TreeGrafter"/>
</dbReference>
<keyword evidence="4" id="KW-0285">Flavoprotein</keyword>
<dbReference type="PANTHER" id="PTHR43727">
    <property type="entry name" value="DIAMINOPIMELATE DECARBOXYLASE"/>
    <property type="match status" value="1"/>
</dbReference>
<dbReference type="Pfam" id="PF00441">
    <property type="entry name" value="Acyl-CoA_dh_1"/>
    <property type="match status" value="1"/>
</dbReference>
<dbReference type="Gene3D" id="2.40.37.10">
    <property type="entry name" value="Lyase, Ornithine Decarboxylase, Chain A, domain 1"/>
    <property type="match status" value="1"/>
</dbReference>
<dbReference type="InterPro" id="IPR009006">
    <property type="entry name" value="Ala_racemase/Decarboxylase_C"/>
</dbReference>
<dbReference type="Gene3D" id="1.10.540.10">
    <property type="entry name" value="Acyl-CoA dehydrogenase/oxidase, N-terminal domain"/>
    <property type="match status" value="1"/>
</dbReference>
<evidence type="ECO:0000259" key="11">
    <source>
        <dbReference type="Pfam" id="PF02770"/>
    </source>
</evidence>
<dbReference type="InterPro" id="IPR037069">
    <property type="entry name" value="AcylCoA_DH/ox_N_sf"/>
</dbReference>
<comment type="similarity">
    <text evidence="3">Belongs to the acyl-CoA dehydrogenase family.</text>
</comment>
<dbReference type="PRINTS" id="PR01182">
    <property type="entry name" value="ORNDCRBXLASE"/>
</dbReference>
<organism evidence="13">
    <name type="scientific">Agrobacterium rosae</name>
    <dbReference type="NCBI Taxonomy" id="1972867"/>
    <lineage>
        <taxon>Bacteria</taxon>
        <taxon>Pseudomonadati</taxon>
        <taxon>Pseudomonadota</taxon>
        <taxon>Alphaproteobacteria</taxon>
        <taxon>Hyphomicrobiales</taxon>
        <taxon>Rhizobiaceae</taxon>
        <taxon>Rhizobium/Agrobacterium group</taxon>
        <taxon>Agrobacterium</taxon>
    </lineage>
</organism>
<dbReference type="InterPro" id="IPR022657">
    <property type="entry name" value="De-COase2_CS"/>
</dbReference>
<dbReference type="SUPFAM" id="SSF51419">
    <property type="entry name" value="PLP-binding barrel"/>
    <property type="match status" value="1"/>
</dbReference>
<dbReference type="InterPro" id="IPR009100">
    <property type="entry name" value="AcylCoA_DH/oxidase_NM_dom_sf"/>
</dbReference>